<reference evidence="3 5" key="1">
    <citation type="submission" date="2018-02" db="EMBL/GenBank/DDBJ databases">
        <title>Reclassifiation of [Polyangium] brachysporum DSM 7029 as Guopingzhaonella breviflexa gen. nov., sp. nov., a member of the family Comamonadaceae.</title>
        <authorList>
            <person name="Tang B."/>
        </authorList>
    </citation>
    <scope>NUCLEOTIDE SEQUENCE [LARGE SCALE GENOMIC DNA]</scope>
    <source>
        <strain evidence="3 5">DSM 15344</strain>
    </source>
</reference>
<reference evidence="4 6" key="2">
    <citation type="submission" date="2019-03" db="EMBL/GenBank/DDBJ databases">
        <title>Genomic Encyclopedia of Type Strains, Phase IV (KMG-IV): sequencing the most valuable type-strain genomes for metagenomic binning, comparative biology and taxonomic classification.</title>
        <authorList>
            <person name="Goeker M."/>
        </authorList>
    </citation>
    <scope>NUCLEOTIDE SEQUENCE [LARGE SCALE GENOMIC DNA]</scope>
    <source>
        <strain evidence="4 6">DSM 15264</strain>
    </source>
</reference>
<proteinExistence type="predicted"/>
<evidence type="ECO:0000313" key="5">
    <source>
        <dbReference type="Proteomes" id="UP000239406"/>
    </source>
</evidence>
<dbReference type="SUPFAM" id="SSF47781">
    <property type="entry name" value="RuvA domain 2-like"/>
    <property type="match status" value="1"/>
</dbReference>
<evidence type="ECO:0000313" key="3">
    <source>
        <dbReference type="EMBL" id="PPE69405.1"/>
    </source>
</evidence>
<dbReference type="Proteomes" id="UP000239406">
    <property type="component" value="Unassembled WGS sequence"/>
</dbReference>
<dbReference type="EMBL" id="SLXF01000006">
    <property type="protein sequence ID" value="TCP06623.1"/>
    <property type="molecule type" value="Genomic_DNA"/>
</dbReference>
<dbReference type="RefSeq" id="WP_104357933.1">
    <property type="nucleotide sequence ID" value="NZ_CALFFA010000034.1"/>
</dbReference>
<name>A0A2S5T339_9BURK</name>
<evidence type="ECO:0000256" key="1">
    <source>
        <dbReference type="SAM" id="MobiDB-lite"/>
    </source>
</evidence>
<evidence type="ECO:0000256" key="2">
    <source>
        <dbReference type="SAM" id="SignalP"/>
    </source>
</evidence>
<organism evidence="3 5">
    <name type="scientific">Caldimonas thermodepolymerans</name>
    <dbReference type="NCBI Taxonomy" id="215580"/>
    <lineage>
        <taxon>Bacteria</taxon>
        <taxon>Pseudomonadati</taxon>
        <taxon>Pseudomonadota</taxon>
        <taxon>Betaproteobacteria</taxon>
        <taxon>Burkholderiales</taxon>
        <taxon>Sphaerotilaceae</taxon>
        <taxon>Caldimonas</taxon>
    </lineage>
</organism>
<accession>A0A2S5T339</accession>
<protein>
    <submittedName>
        <fullName evidence="4">Competence protein ComEA</fullName>
    </submittedName>
</protein>
<gene>
    <name evidence="3" type="ORF">C1702_11925</name>
    <name evidence="4" type="ORF">EV676_106107</name>
</gene>
<dbReference type="Gene3D" id="1.10.150.320">
    <property type="entry name" value="Photosystem II 12 kDa extrinsic protein"/>
    <property type="match status" value="1"/>
</dbReference>
<dbReference type="EMBL" id="PSNY01000012">
    <property type="protein sequence ID" value="PPE69405.1"/>
    <property type="molecule type" value="Genomic_DNA"/>
</dbReference>
<dbReference type="InterPro" id="IPR010994">
    <property type="entry name" value="RuvA_2-like"/>
</dbReference>
<feature type="compositionally biased region" description="Low complexity" evidence="1">
    <location>
        <begin position="91"/>
        <end position="105"/>
    </location>
</feature>
<feature type="signal peptide" evidence="2">
    <location>
        <begin position="1"/>
        <end position="22"/>
    </location>
</feature>
<dbReference type="AlphaFoldDB" id="A0A2S5T339"/>
<keyword evidence="2" id="KW-0732">Signal</keyword>
<dbReference type="OrthoDB" id="8687931at2"/>
<evidence type="ECO:0000313" key="4">
    <source>
        <dbReference type="EMBL" id="TCP06623.1"/>
    </source>
</evidence>
<feature type="chain" id="PRO_5040584297" evidence="2">
    <location>
        <begin position="23"/>
        <end position="114"/>
    </location>
</feature>
<keyword evidence="5" id="KW-1185">Reference proteome</keyword>
<evidence type="ECO:0000313" key="6">
    <source>
        <dbReference type="Proteomes" id="UP000294772"/>
    </source>
</evidence>
<dbReference type="Proteomes" id="UP000294772">
    <property type="component" value="Unassembled WGS sequence"/>
</dbReference>
<sequence>MSHFIRKIAFALLALVSASVFAAVEANKADRAQLESVKGVGSALSGRIVAERQKAPFKDWNDFITRVQGVGPASAARLSREGLTVNGTSYPGAQPAAKQQVAAKPPARPADRKQ</sequence>
<dbReference type="Pfam" id="PF12836">
    <property type="entry name" value="HHH_3"/>
    <property type="match status" value="1"/>
</dbReference>
<feature type="region of interest" description="Disordered" evidence="1">
    <location>
        <begin position="86"/>
        <end position="114"/>
    </location>
</feature>
<comment type="caution">
    <text evidence="3">The sequence shown here is derived from an EMBL/GenBank/DDBJ whole genome shotgun (WGS) entry which is preliminary data.</text>
</comment>